<feature type="transmembrane region" description="Helical" evidence="1">
    <location>
        <begin position="106"/>
        <end position="127"/>
    </location>
</feature>
<evidence type="ECO:0000313" key="2">
    <source>
        <dbReference type="EMBL" id="MBG6139517.1"/>
    </source>
</evidence>
<dbReference type="AlphaFoldDB" id="A0A8J7KYP6"/>
<protein>
    <submittedName>
        <fullName evidence="2">Uncharacterized protein</fullName>
    </submittedName>
</protein>
<feature type="transmembrane region" description="Helical" evidence="1">
    <location>
        <begin position="154"/>
        <end position="179"/>
    </location>
</feature>
<organism evidence="2 3">
    <name type="scientific">Longispora fulva</name>
    <dbReference type="NCBI Taxonomy" id="619741"/>
    <lineage>
        <taxon>Bacteria</taxon>
        <taxon>Bacillati</taxon>
        <taxon>Actinomycetota</taxon>
        <taxon>Actinomycetes</taxon>
        <taxon>Micromonosporales</taxon>
        <taxon>Micromonosporaceae</taxon>
        <taxon>Longispora</taxon>
    </lineage>
</organism>
<accession>A0A8J7KYP6</accession>
<feature type="transmembrane region" description="Helical" evidence="1">
    <location>
        <begin position="73"/>
        <end position="94"/>
    </location>
</feature>
<feature type="transmembrane region" description="Helical" evidence="1">
    <location>
        <begin position="20"/>
        <end position="40"/>
    </location>
</feature>
<keyword evidence="3" id="KW-1185">Reference proteome</keyword>
<name>A0A8J7KYP6_9ACTN</name>
<dbReference type="Proteomes" id="UP000622552">
    <property type="component" value="Unassembled WGS sequence"/>
</dbReference>
<sequence length="200" mass="20892">MTQFPSQPPAQPARQRPSVVTAASGLLAIVALLILIYAVVSLVGQNDEFKAAADEYYKSMPGGGGPMKNFQQIGGVVGVVINAVIALGFVALAFYTSQGKQVARILTWVFAGIASLCCVCGAGSVGLQGALKDSIPEGAQRDAYTKMLDAQPGWLVPVSVTVQALIAISLLAAIIMLALPAANAYFKKPVAEWIPPTEQF</sequence>
<keyword evidence="1" id="KW-0472">Membrane</keyword>
<evidence type="ECO:0000313" key="3">
    <source>
        <dbReference type="Proteomes" id="UP000622552"/>
    </source>
</evidence>
<gene>
    <name evidence="2" type="ORF">IW245_005711</name>
</gene>
<keyword evidence="1" id="KW-0812">Transmembrane</keyword>
<dbReference type="RefSeq" id="WP_197006167.1">
    <property type="nucleotide sequence ID" value="NZ_BONS01000008.1"/>
</dbReference>
<reference evidence="2" key="1">
    <citation type="submission" date="2020-11" db="EMBL/GenBank/DDBJ databases">
        <title>Sequencing the genomes of 1000 actinobacteria strains.</title>
        <authorList>
            <person name="Klenk H.-P."/>
        </authorList>
    </citation>
    <scope>NUCLEOTIDE SEQUENCE</scope>
    <source>
        <strain evidence="2">DSM 45356</strain>
    </source>
</reference>
<proteinExistence type="predicted"/>
<dbReference type="EMBL" id="JADOUF010000001">
    <property type="protein sequence ID" value="MBG6139517.1"/>
    <property type="molecule type" value="Genomic_DNA"/>
</dbReference>
<evidence type="ECO:0000256" key="1">
    <source>
        <dbReference type="SAM" id="Phobius"/>
    </source>
</evidence>
<keyword evidence="1" id="KW-1133">Transmembrane helix</keyword>
<comment type="caution">
    <text evidence="2">The sequence shown here is derived from an EMBL/GenBank/DDBJ whole genome shotgun (WGS) entry which is preliminary data.</text>
</comment>